<organism evidence="2 3">
    <name type="scientific">Shewanella hanedai</name>
    <name type="common">Alteromonas hanedai</name>
    <dbReference type="NCBI Taxonomy" id="25"/>
    <lineage>
        <taxon>Bacteria</taxon>
        <taxon>Pseudomonadati</taxon>
        <taxon>Pseudomonadota</taxon>
        <taxon>Gammaproteobacteria</taxon>
        <taxon>Alteromonadales</taxon>
        <taxon>Shewanellaceae</taxon>
        <taxon>Shewanella</taxon>
    </lineage>
</organism>
<proteinExistence type="predicted"/>
<dbReference type="OrthoDB" id="9778801at2"/>
<dbReference type="InterPro" id="IPR010775">
    <property type="entry name" value="DUF1365"/>
</dbReference>
<keyword evidence="1" id="KW-0812">Transmembrane</keyword>
<dbReference type="Proteomes" id="UP000318126">
    <property type="component" value="Unassembled WGS sequence"/>
</dbReference>
<protein>
    <submittedName>
        <fullName evidence="2">DUF1365 domain-containing protein</fullName>
    </submittedName>
</protein>
<accession>A0A553JGT7</accession>
<gene>
    <name evidence="2" type="ORF">FN961_23510</name>
</gene>
<evidence type="ECO:0000313" key="3">
    <source>
        <dbReference type="Proteomes" id="UP000318126"/>
    </source>
</evidence>
<dbReference type="PANTHER" id="PTHR33973:SF4">
    <property type="entry name" value="OS07G0153300 PROTEIN"/>
    <property type="match status" value="1"/>
</dbReference>
<keyword evidence="1" id="KW-0472">Membrane</keyword>
<dbReference type="EMBL" id="VKGK01000045">
    <property type="protein sequence ID" value="TRY11653.1"/>
    <property type="molecule type" value="Genomic_DNA"/>
</dbReference>
<name>A0A553JGT7_SHEHA</name>
<dbReference type="Pfam" id="PF07103">
    <property type="entry name" value="DUF1365"/>
    <property type="match status" value="1"/>
</dbReference>
<keyword evidence="3" id="KW-1185">Reference proteome</keyword>
<sequence>MNSGIYQGQVYHRRQGKFEHEFTYPIYMMAIDIDEQEQVLTKSRFFGTRWFNPIRFCEKDYIKSEPFNLKQRIANKVEHLGGKGCEGRILMLVQCRCFGLYFSPINFYFCYDKDDVCQYMLAEVSNTPWNQQHYYLIDMSGSMVIDKAFHVSPFMEMDMRYHWRVTPPADNTFVRIENHKEGKQFEASLALNKREITPRNLFKTWLSLPMMSVNIVFGIYWQALKLFLKKVPFIRHPQG</sequence>
<reference evidence="3" key="1">
    <citation type="submission" date="2019-07" db="EMBL/GenBank/DDBJ databases">
        <title>Shewanella sp. YLB-08 draft genomic sequence.</title>
        <authorList>
            <person name="Yu L."/>
        </authorList>
    </citation>
    <scope>NUCLEOTIDE SEQUENCE [LARGE SCALE GENOMIC DNA]</scope>
    <source>
        <strain evidence="3">JCM 20706</strain>
    </source>
</reference>
<comment type="caution">
    <text evidence="2">The sequence shown here is derived from an EMBL/GenBank/DDBJ whole genome shotgun (WGS) entry which is preliminary data.</text>
</comment>
<evidence type="ECO:0000256" key="1">
    <source>
        <dbReference type="SAM" id="Phobius"/>
    </source>
</evidence>
<dbReference type="PANTHER" id="PTHR33973">
    <property type="entry name" value="OS07G0153300 PROTEIN"/>
    <property type="match status" value="1"/>
</dbReference>
<dbReference type="RefSeq" id="WP_144042584.1">
    <property type="nucleotide sequence ID" value="NZ_BMPL01000048.1"/>
</dbReference>
<dbReference type="AlphaFoldDB" id="A0A553JGT7"/>
<keyword evidence="1" id="KW-1133">Transmembrane helix</keyword>
<evidence type="ECO:0000313" key="2">
    <source>
        <dbReference type="EMBL" id="TRY11653.1"/>
    </source>
</evidence>
<feature type="transmembrane region" description="Helical" evidence="1">
    <location>
        <begin position="205"/>
        <end position="228"/>
    </location>
</feature>